<dbReference type="InterPro" id="IPR006059">
    <property type="entry name" value="SBP"/>
</dbReference>
<evidence type="ECO:0000256" key="2">
    <source>
        <dbReference type="ARBA" id="ARBA00022448"/>
    </source>
</evidence>
<sequence>MKKTVSWLLMGMLALSTLVGCSGGGKQADSKEKKLDVVWFSDGKEGESFLKLADGYMKEHPDIKINLIEVPYSDLESKIKNMINGKEAPAIARLTNLGPFQNQLVDLGEYVSNKDEFVNSFGEGLKFVFDDKVLAAPMDVTANGLIYNKTAFDKAGVSVPQSEDEVWTWEEWKEAMKTVMEKGGCKYGLVYDKSPQRFTTLLYQSGGGLLNPELNESDFNTAENKHAIQFFKDLNDEGIIPSSVWLGSENPNNLFRTGQVAMHFSGSWMIANYKDQITDFEWGVTYLPKEATRSSVPGGKYLAAFQNTGVEKEAAEFIEWISKPENNARYCEENSYLSQVKGNESLNYAYGKEFFDIFSKELAATSTRPGAEWGYQALTGGVQGDLRDKLVDVLAGKLTVDQYAEEMDGVINEKLKELKDQ</sequence>
<name>A0ABY7AB23_9FIRM</name>
<keyword evidence="3" id="KW-1003">Cell membrane</keyword>
<dbReference type="PANTHER" id="PTHR43649">
    <property type="entry name" value="ARABINOSE-BINDING PROTEIN-RELATED"/>
    <property type="match status" value="1"/>
</dbReference>
<evidence type="ECO:0000256" key="4">
    <source>
        <dbReference type="ARBA" id="ARBA00022729"/>
    </source>
</evidence>
<evidence type="ECO:0000313" key="10">
    <source>
        <dbReference type="Proteomes" id="UP001163115"/>
    </source>
</evidence>
<protein>
    <submittedName>
        <fullName evidence="9">Sugar ABC transporter substrate-binding protein</fullName>
    </submittedName>
</protein>
<dbReference type="PANTHER" id="PTHR43649:SF33">
    <property type="entry name" value="POLYGALACTURONAN_RHAMNOGALACTURONAN-BINDING PROTEIN YTCQ"/>
    <property type="match status" value="1"/>
</dbReference>
<keyword evidence="2" id="KW-0813">Transport</keyword>
<dbReference type="Pfam" id="PF01547">
    <property type="entry name" value="SBP_bac_1"/>
    <property type="match status" value="1"/>
</dbReference>
<dbReference type="CDD" id="cd13585">
    <property type="entry name" value="PBP2_TMBP_like"/>
    <property type="match status" value="1"/>
</dbReference>
<feature type="chain" id="PRO_5045661898" evidence="8">
    <location>
        <begin position="22"/>
        <end position="421"/>
    </location>
</feature>
<dbReference type="InterPro" id="IPR050490">
    <property type="entry name" value="Bact_solute-bd_prot1"/>
</dbReference>
<keyword evidence="10" id="KW-1185">Reference proteome</keyword>
<dbReference type="InterPro" id="IPR006061">
    <property type="entry name" value="SBP_1_CS"/>
</dbReference>
<evidence type="ECO:0000256" key="1">
    <source>
        <dbReference type="ARBA" id="ARBA00008520"/>
    </source>
</evidence>
<feature type="signal peptide" evidence="8">
    <location>
        <begin position="1"/>
        <end position="21"/>
    </location>
</feature>
<evidence type="ECO:0000256" key="3">
    <source>
        <dbReference type="ARBA" id="ARBA00022475"/>
    </source>
</evidence>
<keyword evidence="6" id="KW-0564">Palmitate</keyword>
<dbReference type="PROSITE" id="PS01037">
    <property type="entry name" value="SBP_BACTERIAL_1"/>
    <property type="match status" value="1"/>
</dbReference>
<comment type="similarity">
    <text evidence="1">Belongs to the bacterial solute-binding protein 1 family.</text>
</comment>
<evidence type="ECO:0000256" key="5">
    <source>
        <dbReference type="ARBA" id="ARBA00023136"/>
    </source>
</evidence>
<dbReference type="Proteomes" id="UP001163115">
    <property type="component" value="Chromosome"/>
</dbReference>
<keyword evidence="5" id="KW-0472">Membrane</keyword>
<proteinExistence type="inferred from homology"/>
<dbReference type="EMBL" id="CP113524">
    <property type="protein sequence ID" value="WAJ23483.1"/>
    <property type="molecule type" value="Genomic_DNA"/>
</dbReference>
<accession>A0ABY7AB23</accession>
<keyword evidence="7" id="KW-0449">Lipoprotein</keyword>
<dbReference type="SUPFAM" id="SSF53850">
    <property type="entry name" value="Periplasmic binding protein-like II"/>
    <property type="match status" value="1"/>
</dbReference>
<dbReference type="RefSeq" id="WP_268114900.1">
    <property type="nucleotide sequence ID" value="NZ_CP113524.1"/>
</dbReference>
<gene>
    <name evidence="9" type="ORF">OW255_18270</name>
</gene>
<evidence type="ECO:0000313" key="9">
    <source>
        <dbReference type="EMBL" id="WAJ23483.1"/>
    </source>
</evidence>
<reference evidence="9" key="1">
    <citation type="submission" date="2022-11" db="EMBL/GenBank/DDBJ databases">
        <title>Lacrimispora xylanolytica sy1, complete genome.</title>
        <authorList>
            <person name="Choi S."/>
        </authorList>
    </citation>
    <scope>NUCLEOTIDE SEQUENCE</scope>
    <source>
        <strain evidence="9">Sy1</strain>
    </source>
</reference>
<evidence type="ECO:0000256" key="6">
    <source>
        <dbReference type="ARBA" id="ARBA00023139"/>
    </source>
</evidence>
<keyword evidence="4 8" id="KW-0732">Signal</keyword>
<evidence type="ECO:0000256" key="8">
    <source>
        <dbReference type="SAM" id="SignalP"/>
    </source>
</evidence>
<organism evidence="9 10">
    <name type="scientific">Lacrimispora xylanolytica</name>
    <dbReference type="NCBI Taxonomy" id="29375"/>
    <lineage>
        <taxon>Bacteria</taxon>
        <taxon>Bacillati</taxon>
        <taxon>Bacillota</taxon>
        <taxon>Clostridia</taxon>
        <taxon>Lachnospirales</taxon>
        <taxon>Lachnospiraceae</taxon>
        <taxon>Lacrimispora</taxon>
    </lineage>
</organism>
<dbReference type="PROSITE" id="PS51257">
    <property type="entry name" value="PROKAR_LIPOPROTEIN"/>
    <property type="match status" value="1"/>
</dbReference>
<evidence type="ECO:0000256" key="7">
    <source>
        <dbReference type="ARBA" id="ARBA00023288"/>
    </source>
</evidence>
<dbReference type="Gene3D" id="3.40.190.10">
    <property type="entry name" value="Periplasmic binding protein-like II"/>
    <property type="match status" value="1"/>
</dbReference>